<accession>A0ABT5XHU5</accession>
<sequence length="107" mass="12473">MNAITRRTAEPSELDPSRWDKIIRGEPVPPAPRHRLPFLYFIHHDLTERLKDVEGFAAMVNWARDARKRGVLEPDDQYFNDAAIIERFLDREERGIFVPGPLVPPKK</sequence>
<dbReference type="Proteomes" id="UP001215956">
    <property type="component" value="Unassembled WGS sequence"/>
</dbReference>
<dbReference type="EMBL" id="JARFPL010000062">
    <property type="protein sequence ID" value="MDF0594292.1"/>
    <property type="molecule type" value="Genomic_DNA"/>
</dbReference>
<keyword evidence="2" id="KW-1185">Reference proteome</keyword>
<dbReference type="RefSeq" id="WP_316969985.1">
    <property type="nucleotide sequence ID" value="NZ_JARFPL010000062.1"/>
</dbReference>
<organism evidence="1 2">
    <name type="scientific">Candidatus Methanocrinis alkalitolerans</name>
    <dbReference type="NCBI Taxonomy" id="3033395"/>
    <lineage>
        <taxon>Archaea</taxon>
        <taxon>Methanobacteriati</taxon>
        <taxon>Methanobacteriota</taxon>
        <taxon>Stenosarchaea group</taxon>
        <taxon>Methanomicrobia</taxon>
        <taxon>Methanotrichales</taxon>
        <taxon>Methanotrichaceae</taxon>
        <taxon>Methanocrinis</taxon>
    </lineage>
</organism>
<proteinExistence type="predicted"/>
<evidence type="ECO:0000313" key="1">
    <source>
        <dbReference type="EMBL" id="MDF0594292.1"/>
    </source>
</evidence>
<evidence type="ECO:0000313" key="2">
    <source>
        <dbReference type="Proteomes" id="UP001215956"/>
    </source>
</evidence>
<reference evidence="1 2" key="1">
    <citation type="submission" date="2023-03" db="EMBL/GenBank/DDBJ databases">
        <title>Whole genome sequencing of Methanotrichaceae archaeon M04Ac.</title>
        <authorList>
            <person name="Khomyakova M.A."/>
            <person name="Merkel A.Y."/>
            <person name="Slobodkin A.I."/>
        </authorList>
    </citation>
    <scope>NUCLEOTIDE SEQUENCE [LARGE SCALE GENOMIC DNA]</scope>
    <source>
        <strain evidence="1 2">M04Ac</strain>
    </source>
</reference>
<protein>
    <submittedName>
        <fullName evidence="1">Uncharacterized protein</fullName>
    </submittedName>
</protein>
<name>A0ABT5XHU5_9EURY</name>
<comment type="caution">
    <text evidence="1">The sequence shown here is derived from an EMBL/GenBank/DDBJ whole genome shotgun (WGS) entry which is preliminary data.</text>
</comment>
<gene>
    <name evidence="1" type="ORF">P0O24_11950</name>
</gene>